<feature type="transmembrane region" description="Helical" evidence="1">
    <location>
        <begin position="189"/>
        <end position="219"/>
    </location>
</feature>
<protein>
    <submittedName>
        <fullName evidence="2">Uncharacterized protein</fullName>
    </submittedName>
</protein>
<dbReference type="eggNOG" id="COG0392">
    <property type="taxonomic scope" value="Bacteria"/>
</dbReference>
<gene>
    <name evidence="2" type="ordered locus">Mmc1_1960</name>
</gene>
<reference evidence="3" key="1">
    <citation type="journal article" date="2009" name="Appl. Environ. Microbiol.">
        <title>Complete genome sequence of the chemolithoautotrophic marine magnetotactic coccus strain MC-1.</title>
        <authorList>
            <person name="Schubbe S."/>
            <person name="Williams T.J."/>
            <person name="Xie G."/>
            <person name="Kiss H.E."/>
            <person name="Brettin T.S."/>
            <person name="Martinez D."/>
            <person name="Ross C.A."/>
            <person name="Schuler D."/>
            <person name="Cox B.L."/>
            <person name="Nealson K.H."/>
            <person name="Bazylinski D.A."/>
        </authorList>
    </citation>
    <scope>NUCLEOTIDE SEQUENCE [LARGE SCALE GENOMIC DNA]</scope>
    <source>
        <strain evidence="3">ATCC BAA-1437 / JCM 17883 / MC-1</strain>
    </source>
</reference>
<proteinExistence type="predicted"/>
<dbReference type="HOGENOM" id="CLU_051659_0_0_5"/>
<keyword evidence="1" id="KW-0472">Membrane</keyword>
<dbReference type="KEGG" id="mgm:Mmc1_1960"/>
<sequence length="316" mass="34578">MSWFSRGIVLVCLLLLSWQLYQHGGYFLRHERWGWSLFGILFFASLLYAVICTLLGMGWIALLRGLGDRTLASQLYVIYTKSHIAKFLPGNIFHYAGRFALGRLAGVAHAHTTLASMGELASLGLMAILLMLFTLPRPLVLQHDAFTWAAGLFLGLLLLTTLLILSWCRQGWVVRFFENRLGMQFTVPCGYPILLGGLGAAMGHLLFFIAVGALTLWLANQLGGAAELWPQVLGIYALSWLLGTATPGSPGGVGVREVVLVAALSQMMGEPQALMLALMLRVVTTVGDFGFWAGGLLVERVNTAVPVNTMRSHRDM</sequence>
<feature type="transmembrane region" description="Helical" evidence="1">
    <location>
        <begin position="120"/>
        <end position="139"/>
    </location>
</feature>
<name>A0L925_MAGMM</name>
<keyword evidence="1" id="KW-1133">Transmembrane helix</keyword>
<evidence type="ECO:0000313" key="2">
    <source>
        <dbReference type="EMBL" id="ABK44468.1"/>
    </source>
</evidence>
<organism evidence="2 3">
    <name type="scientific">Magnetococcus marinus (strain ATCC BAA-1437 / JCM 17883 / MC-1)</name>
    <dbReference type="NCBI Taxonomy" id="156889"/>
    <lineage>
        <taxon>Bacteria</taxon>
        <taxon>Pseudomonadati</taxon>
        <taxon>Pseudomonadota</taxon>
        <taxon>Magnetococcia</taxon>
        <taxon>Magnetococcales</taxon>
        <taxon>Magnetococcaceae</taxon>
        <taxon>Magnetococcus</taxon>
    </lineage>
</organism>
<dbReference type="Proteomes" id="UP000002586">
    <property type="component" value="Chromosome"/>
</dbReference>
<keyword evidence="1" id="KW-0812">Transmembrane</keyword>
<dbReference type="STRING" id="156889.Mmc1_1960"/>
<dbReference type="EMBL" id="CP000471">
    <property type="protein sequence ID" value="ABK44468.1"/>
    <property type="molecule type" value="Genomic_DNA"/>
</dbReference>
<evidence type="ECO:0000313" key="3">
    <source>
        <dbReference type="Proteomes" id="UP000002586"/>
    </source>
</evidence>
<keyword evidence="3" id="KW-1185">Reference proteome</keyword>
<accession>A0L925</accession>
<dbReference type="OrthoDB" id="2542372at2"/>
<feature type="transmembrane region" description="Helical" evidence="1">
    <location>
        <begin position="273"/>
        <end position="298"/>
    </location>
</feature>
<evidence type="ECO:0000256" key="1">
    <source>
        <dbReference type="SAM" id="Phobius"/>
    </source>
</evidence>
<feature type="transmembrane region" description="Helical" evidence="1">
    <location>
        <begin position="145"/>
        <end position="168"/>
    </location>
</feature>
<dbReference type="AlphaFoldDB" id="A0L925"/>
<feature type="transmembrane region" description="Helical" evidence="1">
    <location>
        <begin position="38"/>
        <end position="63"/>
    </location>
</feature>
<reference evidence="2 3" key="2">
    <citation type="journal article" date="2012" name="Int. J. Syst. Evol. Microbiol.">
        <title>Magnetococcus marinus gen. nov., sp. nov., a marine, magnetotactic bacterium that represents a novel lineage (Magnetococcaceae fam. nov.; Magnetococcales ord. nov.) at the base of the Alphaproteobacteria.</title>
        <authorList>
            <person name="Bazylinski D.A."/>
            <person name="Williams T.J."/>
            <person name="Lefevre C.T."/>
            <person name="Berg R.J."/>
            <person name="Zhang C.L."/>
            <person name="Bowser S.S."/>
            <person name="Dean A.J."/>
            <person name="Beveridge T.J."/>
        </authorList>
    </citation>
    <scope>NUCLEOTIDE SEQUENCE [LARGE SCALE GENOMIC DNA]</scope>
    <source>
        <strain evidence="3">ATCC BAA-1437 / JCM 17883 / MC-1</strain>
    </source>
</reference>
<dbReference type="RefSeq" id="WP_011713612.1">
    <property type="nucleotide sequence ID" value="NC_008576.1"/>
</dbReference>